<feature type="domain" description="Glutamine synthetase C-terminal" evidence="1">
    <location>
        <begin position="27"/>
        <end position="118"/>
    </location>
</feature>
<dbReference type="Gene3D" id="1.20.120.1560">
    <property type="match status" value="1"/>
</dbReference>
<protein>
    <recommendedName>
        <fullName evidence="1">Glutamine synthetase C-terminal domain-containing protein</fullName>
    </recommendedName>
</protein>
<reference evidence="2 3" key="1">
    <citation type="submission" date="2019-03" db="EMBL/GenBank/DDBJ databases">
        <title>Single cell metagenomics reveals metabolic interactions within the superorganism composed of flagellate Streblomastix strix and complex community of Bacteroidetes bacteria on its surface.</title>
        <authorList>
            <person name="Treitli S.C."/>
            <person name="Kolisko M."/>
            <person name="Husnik F."/>
            <person name="Keeling P."/>
            <person name="Hampl V."/>
        </authorList>
    </citation>
    <scope>NUCLEOTIDE SEQUENCE [LARGE SCALE GENOMIC DNA]</scope>
    <source>
        <strain evidence="2">ST1C</strain>
    </source>
</reference>
<comment type="caution">
    <text evidence="2">The sequence shown here is derived from an EMBL/GenBank/DDBJ whole genome shotgun (WGS) entry which is preliminary data.</text>
</comment>
<dbReference type="AlphaFoldDB" id="A0A5J4WXS6"/>
<dbReference type="InterPro" id="IPR040577">
    <property type="entry name" value="Gln-synt_C"/>
</dbReference>
<name>A0A5J4WXS6_9EUKA</name>
<evidence type="ECO:0000313" key="3">
    <source>
        <dbReference type="Proteomes" id="UP000324800"/>
    </source>
</evidence>
<organism evidence="2 3">
    <name type="scientific">Streblomastix strix</name>
    <dbReference type="NCBI Taxonomy" id="222440"/>
    <lineage>
        <taxon>Eukaryota</taxon>
        <taxon>Metamonada</taxon>
        <taxon>Preaxostyla</taxon>
        <taxon>Oxymonadida</taxon>
        <taxon>Streblomastigidae</taxon>
        <taxon>Streblomastix</taxon>
    </lineage>
</organism>
<evidence type="ECO:0000313" key="2">
    <source>
        <dbReference type="EMBL" id="KAA6399884.1"/>
    </source>
</evidence>
<proteinExistence type="predicted"/>
<dbReference type="InterPro" id="IPR052725">
    <property type="entry name" value="GS_Type-3"/>
</dbReference>
<evidence type="ECO:0000259" key="1">
    <source>
        <dbReference type="Pfam" id="PF18318"/>
    </source>
</evidence>
<dbReference type="Pfam" id="PF18318">
    <property type="entry name" value="Gln-synt_C-ter"/>
    <property type="match status" value="1"/>
</dbReference>
<dbReference type="PANTHER" id="PTHR42974">
    <property type="entry name" value="GLUTAMINE SYNTHETASE"/>
    <property type="match status" value="1"/>
</dbReference>
<dbReference type="EMBL" id="SNRW01000662">
    <property type="protein sequence ID" value="KAA6399884.1"/>
    <property type="molecule type" value="Genomic_DNA"/>
</dbReference>
<accession>A0A5J4WXS6</accession>
<dbReference type="Proteomes" id="UP000324800">
    <property type="component" value="Unassembled WGS sequence"/>
</dbReference>
<sequence length="122" mass="13954">MDGLFNLERYFDNDHQLMNPDIKCNHKEWHQEAKSRGILNITNIIDELEAIIADKNVQLFENLNIMTKTKCQSKYEVKFGSYAKTISTESVTLVHMVKREVIPAVISVLGKVAQCITQLETA</sequence>
<dbReference type="PANTHER" id="PTHR42974:SF1">
    <property type="entry name" value="TYPE-3 GLUTAMINE SYNTHETASE"/>
    <property type="match status" value="1"/>
</dbReference>
<gene>
    <name evidence="2" type="ORF">EZS28_004583</name>
</gene>